<dbReference type="InterPro" id="IPR027417">
    <property type="entry name" value="P-loop_NTPase"/>
</dbReference>
<feature type="domain" description="RecA family profile 1" evidence="5">
    <location>
        <begin position="41"/>
        <end position="168"/>
    </location>
</feature>
<dbReference type="GO" id="GO:0140664">
    <property type="term" value="F:ATP-dependent DNA damage sensor activity"/>
    <property type="evidence" value="ECO:0007669"/>
    <property type="project" value="InterPro"/>
</dbReference>
<dbReference type="GO" id="GO:0005524">
    <property type="term" value="F:ATP binding"/>
    <property type="evidence" value="ECO:0007669"/>
    <property type="project" value="UniProtKB-KW"/>
</dbReference>
<evidence type="ECO:0000313" key="6">
    <source>
        <dbReference type="EMBL" id="KKL83009.1"/>
    </source>
</evidence>
<dbReference type="InterPro" id="IPR027434">
    <property type="entry name" value="Homing_endonucl"/>
</dbReference>
<dbReference type="Pfam" id="PF14528">
    <property type="entry name" value="LAGLIDADG_3"/>
    <property type="match status" value="1"/>
</dbReference>
<dbReference type="EMBL" id="LAZR01022108">
    <property type="protein sequence ID" value="KKL83009.1"/>
    <property type="molecule type" value="Genomic_DNA"/>
</dbReference>
<keyword evidence="4" id="KW-0233">DNA recombination</keyword>
<dbReference type="SUPFAM" id="SSF51294">
    <property type="entry name" value="Hedgehog/intein (Hint) domain"/>
    <property type="match status" value="1"/>
</dbReference>
<dbReference type="Pfam" id="PF00154">
    <property type="entry name" value="RecA_N"/>
    <property type="match status" value="1"/>
</dbReference>
<dbReference type="Gene3D" id="3.40.50.300">
    <property type="entry name" value="P-loop containing nucleotide triphosphate hydrolases"/>
    <property type="match status" value="1"/>
</dbReference>
<accession>A0A0F9F9G3</accession>
<name>A0A0F9F9G3_9ZZZZ</name>
<dbReference type="GO" id="GO:0004519">
    <property type="term" value="F:endonuclease activity"/>
    <property type="evidence" value="ECO:0007669"/>
    <property type="project" value="InterPro"/>
</dbReference>
<dbReference type="GO" id="GO:0006281">
    <property type="term" value="P:DNA repair"/>
    <property type="evidence" value="ECO:0007669"/>
    <property type="project" value="InterPro"/>
</dbReference>
<dbReference type="InterPro" id="IPR049428">
    <property type="entry name" value="RecA-like_N"/>
</dbReference>
<dbReference type="InterPro" id="IPR036844">
    <property type="entry name" value="Hint_dom_sf"/>
</dbReference>
<dbReference type="SUPFAM" id="SSF55608">
    <property type="entry name" value="Homing endonucleases"/>
    <property type="match status" value="1"/>
</dbReference>
<evidence type="ECO:0000256" key="1">
    <source>
        <dbReference type="ARBA" id="ARBA00009391"/>
    </source>
</evidence>
<evidence type="ECO:0000259" key="5">
    <source>
        <dbReference type="PROSITE" id="PS50162"/>
    </source>
</evidence>
<evidence type="ECO:0000256" key="2">
    <source>
        <dbReference type="ARBA" id="ARBA00022741"/>
    </source>
</evidence>
<dbReference type="PANTHER" id="PTHR45900">
    <property type="entry name" value="RECA"/>
    <property type="match status" value="1"/>
</dbReference>
<evidence type="ECO:0000256" key="3">
    <source>
        <dbReference type="ARBA" id="ARBA00022840"/>
    </source>
</evidence>
<keyword evidence="2" id="KW-0547">Nucleotide-binding</keyword>
<dbReference type="SMART" id="SM00382">
    <property type="entry name" value="AAA"/>
    <property type="match status" value="1"/>
</dbReference>
<dbReference type="InterPro" id="IPR020588">
    <property type="entry name" value="RecA_ATP-bd"/>
</dbReference>
<proteinExistence type="inferred from homology"/>
<dbReference type="AlphaFoldDB" id="A0A0F9F9G3"/>
<comment type="similarity">
    <text evidence="1">Belongs to the RecA family.</text>
</comment>
<sequence>MAKSKKETKKLKPGLDQALAKIEKMFGKGAIMKFDKKSKIKTDSISTGSLELDLALGGGGLPCGRTTELFGQEASGKTTLALSIIRETQKNKGKVAYIDVEHALDCEYAVKTGVKLEDLLLSQPDSGEQALEIVQALVESGEIALIVIDSVAALTPQAEIDGSMSDSVTGDTPLFIKHKKELDIVPIEDLYRGSWQFHGKRYTNRYKKLKSYEVYTRDGWSKINAIFLKRVKKSKKLHLIKTNTGICKVSSDHSLFIKNKEIKTEDLKVDQELDINYLNEKNNSANSTTKSIAWLLGFFCAEGTLSGKRIYLPNTDINLIYKSQKILEKDLGVETHIYSSKNDRWKDNCVRKILYILKTKSYKRLLNLFASCYTKKNNYKKVPSYHVTKKQKIIVWEDYKQALEEG</sequence>
<dbReference type="InterPro" id="IPR004860">
    <property type="entry name" value="LAGLIDADG_dom"/>
</dbReference>
<dbReference type="GO" id="GO:0005829">
    <property type="term" value="C:cytosol"/>
    <property type="evidence" value="ECO:0007669"/>
    <property type="project" value="TreeGrafter"/>
</dbReference>
<reference evidence="6" key="1">
    <citation type="journal article" date="2015" name="Nature">
        <title>Complex archaea that bridge the gap between prokaryotes and eukaryotes.</title>
        <authorList>
            <person name="Spang A."/>
            <person name="Saw J.H."/>
            <person name="Jorgensen S.L."/>
            <person name="Zaremba-Niedzwiedzka K."/>
            <person name="Martijn J."/>
            <person name="Lind A.E."/>
            <person name="van Eijk R."/>
            <person name="Schleper C."/>
            <person name="Guy L."/>
            <person name="Ettema T.J."/>
        </authorList>
    </citation>
    <scope>NUCLEOTIDE SEQUENCE</scope>
</reference>
<dbReference type="GO" id="GO:0003697">
    <property type="term" value="F:single-stranded DNA binding"/>
    <property type="evidence" value="ECO:0007669"/>
    <property type="project" value="InterPro"/>
</dbReference>
<dbReference type="GO" id="GO:0006310">
    <property type="term" value="P:DNA recombination"/>
    <property type="evidence" value="ECO:0007669"/>
    <property type="project" value="UniProtKB-KW"/>
</dbReference>
<dbReference type="Gene3D" id="3.10.28.10">
    <property type="entry name" value="Homing endonucleases"/>
    <property type="match status" value="1"/>
</dbReference>
<keyword evidence="3" id="KW-0067">ATP-binding</keyword>
<evidence type="ECO:0000256" key="4">
    <source>
        <dbReference type="ARBA" id="ARBA00023172"/>
    </source>
</evidence>
<dbReference type="SUPFAM" id="SSF52540">
    <property type="entry name" value="P-loop containing nucleoside triphosphate hydrolases"/>
    <property type="match status" value="1"/>
</dbReference>
<dbReference type="PROSITE" id="PS50162">
    <property type="entry name" value="RECA_2"/>
    <property type="match status" value="1"/>
</dbReference>
<dbReference type="InterPro" id="IPR003593">
    <property type="entry name" value="AAA+_ATPase"/>
</dbReference>
<comment type="caution">
    <text evidence="6">The sequence shown here is derived from an EMBL/GenBank/DDBJ whole genome shotgun (WGS) entry which is preliminary data.</text>
</comment>
<dbReference type="PANTHER" id="PTHR45900:SF1">
    <property type="entry name" value="MITOCHONDRIAL DNA REPAIR PROTEIN RECA HOMOLOG-RELATED"/>
    <property type="match status" value="1"/>
</dbReference>
<gene>
    <name evidence="6" type="ORF">LCGC14_1979020</name>
</gene>
<protein>
    <recommendedName>
        <fullName evidence="5">RecA family profile 1 domain-containing protein</fullName>
    </recommendedName>
</protein>
<dbReference type="PRINTS" id="PR00142">
    <property type="entry name" value="RECA"/>
</dbReference>
<organism evidence="6">
    <name type="scientific">marine sediment metagenome</name>
    <dbReference type="NCBI Taxonomy" id="412755"/>
    <lineage>
        <taxon>unclassified sequences</taxon>
        <taxon>metagenomes</taxon>
        <taxon>ecological metagenomes</taxon>
    </lineage>
</organism>
<dbReference type="InterPro" id="IPR013765">
    <property type="entry name" value="DNA_recomb/repair_RecA"/>
</dbReference>